<feature type="domain" description="Bromo" evidence="3">
    <location>
        <begin position="58"/>
        <end position="111"/>
    </location>
</feature>
<dbReference type="OrthoDB" id="21449at2759"/>
<dbReference type="InterPro" id="IPR036427">
    <property type="entry name" value="Bromodomain-like_sf"/>
</dbReference>
<dbReference type="GeneID" id="22579736"/>
<keyword evidence="4" id="KW-0238">DNA-binding</keyword>
<keyword evidence="1 2" id="KW-0103">Bromodomain</keyword>
<accession>A0A088S583</accession>
<dbReference type="PROSITE" id="PS50014">
    <property type="entry name" value="BROMODOMAIN_2"/>
    <property type="match status" value="1"/>
</dbReference>
<dbReference type="KEGG" id="lpan:LPMP_357080"/>
<evidence type="ECO:0000259" key="3">
    <source>
        <dbReference type="PROSITE" id="PS50014"/>
    </source>
</evidence>
<gene>
    <name evidence="4" type="ORF">LPMP_357080</name>
</gene>
<dbReference type="InterPro" id="IPR040214">
    <property type="entry name" value="BRD10"/>
</dbReference>
<dbReference type="Gene3D" id="1.20.920.10">
    <property type="entry name" value="Bromodomain-like"/>
    <property type="match status" value="1"/>
</dbReference>
<name>A0A088S583_LEIPA</name>
<dbReference type="CDD" id="cd04369">
    <property type="entry name" value="Bromodomain"/>
    <property type="match status" value="1"/>
</dbReference>
<dbReference type="PANTHER" id="PTHR31095:SF3">
    <property type="entry name" value="RIKEN CDNA 9930021J03 GENE"/>
    <property type="match status" value="1"/>
</dbReference>
<dbReference type="SMART" id="SM00297">
    <property type="entry name" value="BROMO"/>
    <property type="match status" value="1"/>
</dbReference>
<evidence type="ECO:0000256" key="2">
    <source>
        <dbReference type="PROSITE-ProRule" id="PRU00035"/>
    </source>
</evidence>
<protein>
    <submittedName>
        <fullName evidence="4">DNA-binding protein, putative</fullName>
    </submittedName>
</protein>
<evidence type="ECO:0000313" key="5">
    <source>
        <dbReference type="Proteomes" id="UP000063063"/>
    </source>
</evidence>
<dbReference type="EMBL" id="CP009404">
    <property type="protein sequence ID" value="AIO02835.1"/>
    <property type="molecule type" value="Genomic_DNA"/>
</dbReference>
<reference evidence="4 5" key="1">
    <citation type="journal article" date="2015" name="Sci. Rep.">
        <title>The genome of Leishmania panamensis: insights into genomics of the L. (Viannia) subgenus.</title>
        <authorList>
            <person name="Llanes A."/>
            <person name="Restrepo C.M."/>
            <person name="Vecchio G.D."/>
            <person name="Anguizola F.J."/>
            <person name="Lleonart R."/>
        </authorList>
    </citation>
    <scope>NUCLEOTIDE SEQUENCE [LARGE SCALE GENOMIC DNA]</scope>
    <source>
        <strain evidence="4 5">MHOM/PA/94/PSC-1</strain>
    </source>
</reference>
<dbReference type="eggNOG" id="ENOG502S28N">
    <property type="taxonomic scope" value="Eukaryota"/>
</dbReference>
<dbReference type="Proteomes" id="UP000063063">
    <property type="component" value="Chromosome 35"/>
</dbReference>
<evidence type="ECO:0000256" key="1">
    <source>
        <dbReference type="ARBA" id="ARBA00023117"/>
    </source>
</evidence>
<dbReference type="Pfam" id="PF00439">
    <property type="entry name" value="Bromodomain"/>
    <property type="match status" value="1"/>
</dbReference>
<dbReference type="PANTHER" id="PTHR31095">
    <property type="entry name" value="RIKEN CDNA 9930021J03 GENE"/>
    <property type="match status" value="1"/>
</dbReference>
<dbReference type="AlphaFoldDB" id="A0A088S583"/>
<dbReference type="SUPFAM" id="SSF47370">
    <property type="entry name" value="Bromodomain"/>
    <property type="match status" value="1"/>
</dbReference>
<dbReference type="PRINTS" id="PR00503">
    <property type="entry name" value="BROMODOMAIN"/>
</dbReference>
<proteinExistence type="predicted"/>
<dbReference type="VEuPathDB" id="TriTrypDB:LPAL13_350080500"/>
<keyword evidence="5" id="KW-1185">Reference proteome</keyword>
<dbReference type="InterPro" id="IPR001487">
    <property type="entry name" value="Bromodomain"/>
</dbReference>
<dbReference type="RefSeq" id="XP_010703635.1">
    <property type="nucleotide sequence ID" value="XM_010705333.1"/>
</dbReference>
<organism evidence="4 5">
    <name type="scientific">Leishmania panamensis</name>
    <dbReference type="NCBI Taxonomy" id="5679"/>
    <lineage>
        <taxon>Eukaryota</taxon>
        <taxon>Discoba</taxon>
        <taxon>Euglenozoa</taxon>
        <taxon>Kinetoplastea</taxon>
        <taxon>Metakinetoplastina</taxon>
        <taxon>Trypanosomatida</taxon>
        <taxon>Trypanosomatidae</taxon>
        <taxon>Leishmaniinae</taxon>
        <taxon>Leishmania</taxon>
        <taxon>Leishmania guyanensis species complex</taxon>
    </lineage>
</organism>
<evidence type="ECO:0000313" key="4">
    <source>
        <dbReference type="EMBL" id="AIO02835.1"/>
    </source>
</evidence>
<dbReference type="GO" id="GO:0003677">
    <property type="term" value="F:DNA binding"/>
    <property type="evidence" value="ECO:0007669"/>
    <property type="project" value="UniProtKB-KW"/>
</dbReference>
<dbReference type="VEuPathDB" id="TriTrypDB:LPMP_357080"/>
<sequence length="286" mass="32821">MPSSDQVLVDALRSRLKRRRSDIFRYLDALFYEDCRRIMECVSELDSNDLFLRNPSSLPDYAQHVPRPMYWELINRKLQRYEYRAAADFMADMRAVVNNCYLYNGVQAPASKVARAMEVLMEDRFVTELRATPVPPAEVKKACIGMSSADSREILRIYTFYEGLEVSTTSGNTNIQLRSAKSATLRRMLEYARSSAEHREKKARLRHAAKVSRVSDRRRQAMAGAQAAVMQQDAAVQFHQDAEPRLEQVPQNAQAAMPMMEEVSPIRIEEEGEWLDEGDLEESSPM</sequence>